<proteinExistence type="predicted"/>
<gene>
    <name evidence="3" type="ORF">Tco_0773081</name>
</gene>
<organism evidence="3 4">
    <name type="scientific">Tanacetum coccineum</name>
    <dbReference type="NCBI Taxonomy" id="301880"/>
    <lineage>
        <taxon>Eukaryota</taxon>
        <taxon>Viridiplantae</taxon>
        <taxon>Streptophyta</taxon>
        <taxon>Embryophyta</taxon>
        <taxon>Tracheophyta</taxon>
        <taxon>Spermatophyta</taxon>
        <taxon>Magnoliopsida</taxon>
        <taxon>eudicotyledons</taxon>
        <taxon>Gunneridae</taxon>
        <taxon>Pentapetalae</taxon>
        <taxon>asterids</taxon>
        <taxon>campanulids</taxon>
        <taxon>Asterales</taxon>
        <taxon>Asteraceae</taxon>
        <taxon>Asteroideae</taxon>
        <taxon>Anthemideae</taxon>
        <taxon>Anthemidinae</taxon>
        <taxon>Tanacetum</taxon>
    </lineage>
</organism>
<feature type="domain" description="Retrotransposon gag" evidence="2">
    <location>
        <begin position="87"/>
        <end position="162"/>
    </location>
</feature>
<evidence type="ECO:0000313" key="4">
    <source>
        <dbReference type="Proteomes" id="UP001151760"/>
    </source>
</evidence>
<accession>A0ABQ4ZN84</accession>
<dbReference type="EMBL" id="BQNB010011428">
    <property type="protein sequence ID" value="GJS90445.1"/>
    <property type="molecule type" value="Genomic_DNA"/>
</dbReference>
<evidence type="ECO:0000259" key="2">
    <source>
        <dbReference type="Pfam" id="PF03732"/>
    </source>
</evidence>
<comment type="caution">
    <text evidence="3">The sequence shown here is derived from an EMBL/GenBank/DDBJ whole genome shotgun (WGS) entry which is preliminary data.</text>
</comment>
<dbReference type="PANTHER" id="PTHR33223">
    <property type="entry name" value="CCHC-TYPE DOMAIN-CONTAINING PROTEIN"/>
    <property type="match status" value="1"/>
</dbReference>
<reference evidence="3" key="1">
    <citation type="journal article" date="2022" name="Int. J. Mol. Sci.">
        <title>Draft Genome of Tanacetum Coccineum: Genomic Comparison of Closely Related Tanacetum-Family Plants.</title>
        <authorList>
            <person name="Yamashiro T."/>
            <person name="Shiraishi A."/>
            <person name="Nakayama K."/>
            <person name="Satake H."/>
        </authorList>
    </citation>
    <scope>NUCLEOTIDE SEQUENCE</scope>
</reference>
<reference evidence="3" key="2">
    <citation type="submission" date="2022-01" db="EMBL/GenBank/DDBJ databases">
        <authorList>
            <person name="Yamashiro T."/>
            <person name="Shiraishi A."/>
            <person name="Satake H."/>
            <person name="Nakayama K."/>
        </authorList>
    </citation>
    <scope>NUCLEOTIDE SEQUENCE</scope>
</reference>
<sequence>MGDENPIRTLGDYSKPSHEGYRNTIELPEGNNVVALRSDTIRLVQNGCSFHTLKSEDPIQHLKDFLRIVDSIDLNGNTRNTTCLRLLYFSLYDQAINWLDRLPTGSISTWDDLTTYFLAQFFLPRRTVELQNNILRFQQRQDKSLYNAWTRFKDLLLKVPHHAGGRPRKLRPEVAWETINLAQHKEEGWNDPIIPEEEILDYENPNLEQLLGVIKCKEAFKDYVMNFILDQEERVKQLEEYIGVIGSDFMQLSLKEHTPPVTYPEEVEETLGTSIEVEPLDETQLEDLRLNTCNHDLPLSSMEVPSFDESEPQPQPLHNRPPLDRSLGEFGKLKKSN</sequence>
<evidence type="ECO:0000313" key="3">
    <source>
        <dbReference type="EMBL" id="GJS90445.1"/>
    </source>
</evidence>
<name>A0ABQ4ZN84_9ASTR</name>
<feature type="region of interest" description="Disordered" evidence="1">
    <location>
        <begin position="300"/>
        <end position="337"/>
    </location>
</feature>
<keyword evidence="4" id="KW-1185">Reference proteome</keyword>
<dbReference type="InterPro" id="IPR005162">
    <property type="entry name" value="Retrotrans_gag_dom"/>
</dbReference>
<dbReference type="Pfam" id="PF03732">
    <property type="entry name" value="Retrotrans_gag"/>
    <property type="match status" value="1"/>
</dbReference>
<dbReference type="Proteomes" id="UP001151760">
    <property type="component" value="Unassembled WGS sequence"/>
</dbReference>
<dbReference type="PANTHER" id="PTHR33223:SF11">
    <property type="entry name" value="ELEMENT PROTEIN, PUTATIVE-RELATED"/>
    <property type="match status" value="1"/>
</dbReference>
<protein>
    <submittedName>
        <fullName evidence="3">Zinc finger, CCHC-type containing protein</fullName>
    </submittedName>
</protein>
<evidence type="ECO:0000256" key="1">
    <source>
        <dbReference type="SAM" id="MobiDB-lite"/>
    </source>
</evidence>